<dbReference type="Proteomes" id="UP000265703">
    <property type="component" value="Unassembled WGS sequence"/>
</dbReference>
<feature type="region of interest" description="Disordered" evidence="1">
    <location>
        <begin position="1"/>
        <end position="53"/>
    </location>
</feature>
<protein>
    <submittedName>
        <fullName evidence="2">Uncharacterized protein</fullName>
    </submittedName>
</protein>
<accession>A0A397TEP4</accession>
<dbReference type="AlphaFoldDB" id="A0A397TEP4"/>
<proteinExistence type="predicted"/>
<evidence type="ECO:0000313" key="3">
    <source>
        <dbReference type="Proteomes" id="UP000265703"/>
    </source>
</evidence>
<sequence>WDHNQSISNQGDDERYLEFGDNQEDNNQDVSSQGENEGYLGFGNNQEVNNGVF</sequence>
<feature type="compositionally biased region" description="Polar residues" evidence="1">
    <location>
        <begin position="1"/>
        <end position="10"/>
    </location>
</feature>
<evidence type="ECO:0000313" key="2">
    <source>
        <dbReference type="EMBL" id="RIA96402.1"/>
    </source>
</evidence>
<dbReference type="EMBL" id="QKYT01000045">
    <property type="protein sequence ID" value="RIA96402.1"/>
    <property type="molecule type" value="Genomic_DNA"/>
</dbReference>
<organism evidence="2 3">
    <name type="scientific">Glomus cerebriforme</name>
    <dbReference type="NCBI Taxonomy" id="658196"/>
    <lineage>
        <taxon>Eukaryota</taxon>
        <taxon>Fungi</taxon>
        <taxon>Fungi incertae sedis</taxon>
        <taxon>Mucoromycota</taxon>
        <taxon>Glomeromycotina</taxon>
        <taxon>Glomeromycetes</taxon>
        <taxon>Glomerales</taxon>
        <taxon>Glomeraceae</taxon>
        <taxon>Glomus</taxon>
    </lineage>
</organism>
<keyword evidence="3" id="KW-1185">Reference proteome</keyword>
<gene>
    <name evidence="2" type="ORF">C1645_815428</name>
</gene>
<reference evidence="2 3" key="1">
    <citation type="submission" date="2018-06" db="EMBL/GenBank/DDBJ databases">
        <title>Comparative genomics reveals the genomic features of Rhizophagus irregularis, R. cerebriforme, R. diaphanum and Gigaspora rosea, and their symbiotic lifestyle signature.</title>
        <authorList>
            <person name="Morin E."/>
            <person name="San Clemente H."/>
            <person name="Chen E.C.H."/>
            <person name="De La Providencia I."/>
            <person name="Hainaut M."/>
            <person name="Kuo A."/>
            <person name="Kohler A."/>
            <person name="Murat C."/>
            <person name="Tang N."/>
            <person name="Roy S."/>
            <person name="Loubradou J."/>
            <person name="Henrissat B."/>
            <person name="Grigoriev I.V."/>
            <person name="Corradi N."/>
            <person name="Roux C."/>
            <person name="Martin F.M."/>
        </authorList>
    </citation>
    <scope>NUCLEOTIDE SEQUENCE [LARGE SCALE GENOMIC DNA]</scope>
    <source>
        <strain evidence="2 3">DAOM 227022</strain>
    </source>
</reference>
<evidence type="ECO:0000256" key="1">
    <source>
        <dbReference type="SAM" id="MobiDB-lite"/>
    </source>
</evidence>
<feature type="non-terminal residue" evidence="2">
    <location>
        <position position="1"/>
    </location>
</feature>
<name>A0A397TEP4_9GLOM</name>
<comment type="caution">
    <text evidence="2">The sequence shown here is derived from an EMBL/GenBank/DDBJ whole genome shotgun (WGS) entry which is preliminary data.</text>
</comment>
<feature type="compositionally biased region" description="Polar residues" evidence="1">
    <location>
        <begin position="43"/>
        <end position="53"/>
    </location>
</feature>